<dbReference type="EMBL" id="CP030750">
    <property type="protein sequence ID" value="AXA23846.1"/>
    <property type="molecule type" value="Genomic_DNA"/>
</dbReference>
<dbReference type="AlphaFoldDB" id="A0AAD0L4X6"/>
<feature type="signal peptide" evidence="1">
    <location>
        <begin position="1"/>
        <end position="29"/>
    </location>
</feature>
<proteinExistence type="predicted"/>
<dbReference type="Pfam" id="PF07396">
    <property type="entry name" value="Porin_O_P"/>
    <property type="match status" value="1"/>
</dbReference>
<name>A0AAD0L4X6_PSEPU</name>
<evidence type="ECO:0000313" key="2">
    <source>
        <dbReference type="EMBL" id="AXA23846.1"/>
    </source>
</evidence>
<reference evidence="2 3" key="1">
    <citation type="submission" date="2018-06" db="EMBL/GenBank/DDBJ databases">
        <title>The genome of Pseudomonas putida NX-1, a lignin degrader.</title>
        <authorList>
            <person name="Xu Z."/>
        </authorList>
    </citation>
    <scope>NUCLEOTIDE SEQUENCE [LARGE SCALE GENOMIC DNA]</scope>
    <source>
        <strain evidence="2 3">NX-1</strain>
    </source>
</reference>
<sequence>MNAIHRLASCRFGCAAGVLGLMISTQAAAGTVTTDGADIVIKTKGGLEVATTDKQFAFQIGGLLQADYSEFDGLYSKNGKRANEAFLRRARLELNGKAYGDWSYEFSIDFADDGATSWKEASVSYLALEPVTIKVGRFDPDFGLEQATSSKWTTAMERSLLGDLAPWVAAHADGMGVQLSASTDLFYGVASVNRPKGQEDKNGKNTNTYNLRAVVAPWAEPGNVLHFGVDYAMSDIDKVASNGRIRSRLGARATSEDAVNGNRVDLAPGVAGAYDGDAVWGLEAAWARGAFSVQAEYLRRDLDAVSDTRRNDRKAEGYYGQLAYTLTGEPRGYKLNGGKFDKVKPSDKQLGAWEVFYRFDAARVEERGYLDNRAKLHTLGVNWYVNDQVKVSANYVKTNVDGISNQAGDDSGDAVAMRLQYVF</sequence>
<dbReference type="Proteomes" id="UP000251617">
    <property type="component" value="Chromosome"/>
</dbReference>
<dbReference type="SUPFAM" id="SSF56935">
    <property type="entry name" value="Porins"/>
    <property type="match status" value="1"/>
</dbReference>
<evidence type="ECO:0000256" key="1">
    <source>
        <dbReference type="SAM" id="SignalP"/>
    </source>
</evidence>
<accession>A0AAD0L4X6</accession>
<dbReference type="RefSeq" id="WP_112897628.1">
    <property type="nucleotide sequence ID" value="NZ_CP030750.1"/>
</dbReference>
<dbReference type="Gene3D" id="2.40.160.10">
    <property type="entry name" value="Porin"/>
    <property type="match status" value="1"/>
</dbReference>
<dbReference type="InterPro" id="IPR023614">
    <property type="entry name" value="Porin_dom_sf"/>
</dbReference>
<organism evidence="2 3">
    <name type="scientific">Pseudomonas putida</name>
    <name type="common">Arthrobacter siderocapsulatus</name>
    <dbReference type="NCBI Taxonomy" id="303"/>
    <lineage>
        <taxon>Bacteria</taxon>
        <taxon>Pseudomonadati</taxon>
        <taxon>Pseudomonadota</taxon>
        <taxon>Gammaproteobacteria</taxon>
        <taxon>Pseudomonadales</taxon>
        <taxon>Pseudomonadaceae</taxon>
        <taxon>Pseudomonas</taxon>
    </lineage>
</organism>
<keyword evidence="1" id="KW-0732">Signal</keyword>
<gene>
    <name evidence="2" type="ORF">C1S65_06795</name>
</gene>
<feature type="chain" id="PRO_5042156604" evidence="1">
    <location>
        <begin position="30"/>
        <end position="423"/>
    </location>
</feature>
<protein>
    <submittedName>
        <fullName evidence="2">Porin</fullName>
    </submittedName>
</protein>
<dbReference type="InterPro" id="IPR010870">
    <property type="entry name" value="Porin_O/P"/>
</dbReference>
<evidence type="ECO:0000313" key="3">
    <source>
        <dbReference type="Proteomes" id="UP000251617"/>
    </source>
</evidence>